<proteinExistence type="predicted"/>
<keyword evidence="2" id="KW-1185">Reference proteome</keyword>
<protein>
    <submittedName>
        <fullName evidence="1">Uncharacterized protein</fullName>
    </submittedName>
</protein>
<comment type="caution">
    <text evidence="1">The sequence shown here is derived from an EMBL/GenBank/DDBJ whole genome shotgun (WGS) entry which is preliminary data.</text>
</comment>
<reference evidence="1 2" key="1">
    <citation type="journal article" date="2020" name="IScience">
        <title>Genome Sequencing of the Endangered Kingdonia uniflora (Circaeasteraceae, Ranunculales) Reveals Potential Mechanisms of Evolutionary Specialization.</title>
        <authorList>
            <person name="Sun Y."/>
            <person name="Deng T."/>
            <person name="Zhang A."/>
            <person name="Moore M.J."/>
            <person name="Landis J.B."/>
            <person name="Lin N."/>
            <person name="Zhang H."/>
            <person name="Zhang X."/>
            <person name="Huang J."/>
            <person name="Zhang X."/>
            <person name="Sun H."/>
            <person name="Wang H."/>
        </authorList>
    </citation>
    <scope>NUCLEOTIDE SEQUENCE [LARGE SCALE GENOMIC DNA]</scope>
    <source>
        <strain evidence="1">TB1705</strain>
        <tissue evidence="1">Leaf</tissue>
    </source>
</reference>
<evidence type="ECO:0000313" key="1">
    <source>
        <dbReference type="EMBL" id="KAF6176227.1"/>
    </source>
</evidence>
<organism evidence="1 2">
    <name type="scientific">Kingdonia uniflora</name>
    <dbReference type="NCBI Taxonomy" id="39325"/>
    <lineage>
        <taxon>Eukaryota</taxon>
        <taxon>Viridiplantae</taxon>
        <taxon>Streptophyta</taxon>
        <taxon>Embryophyta</taxon>
        <taxon>Tracheophyta</taxon>
        <taxon>Spermatophyta</taxon>
        <taxon>Magnoliopsida</taxon>
        <taxon>Ranunculales</taxon>
        <taxon>Circaeasteraceae</taxon>
        <taxon>Kingdonia</taxon>
    </lineage>
</organism>
<sequence length="79" mass="8839">MGIPMQLKLSAGERCLVLVQMWVTSLQLFELLEALKTPVLAQGTVTSTLQATTNDPVVVTPYKLFFCTLEIFQIFSFVK</sequence>
<dbReference type="Proteomes" id="UP000541444">
    <property type="component" value="Unassembled WGS sequence"/>
</dbReference>
<dbReference type="EMBL" id="JACGCM010000119">
    <property type="protein sequence ID" value="KAF6176227.1"/>
    <property type="molecule type" value="Genomic_DNA"/>
</dbReference>
<accession>A0A7J7P9X5</accession>
<dbReference type="AlphaFoldDB" id="A0A7J7P9X5"/>
<gene>
    <name evidence="1" type="ORF">GIB67_023518</name>
</gene>
<evidence type="ECO:0000313" key="2">
    <source>
        <dbReference type="Proteomes" id="UP000541444"/>
    </source>
</evidence>
<name>A0A7J7P9X5_9MAGN</name>